<dbReference type="KEGG" id="rub:GBA63_14300"/>
<dbReference type="GO" id="GO:0006396">
    <property type="term" value="P:RNA processing"/>
    <property type="evidence" value="ECO:0007669"/>
    <property type="project" value="InterPro"/>
</dbReference>
<dbReference type="Gene3D" id="3.30.1330.30">
    <property type="match status" value="1"/>
</dbReference>
<dbReference type="SUPFAM" id="SSF75217">
    <property type="entry name" value="alpha/beta knot"/>
    <property type="match status" value="1"/>
</dbReference>
<evidence type="ECO:0000313" key="6">
    <source>
        <dbReference type="Proteomes" id="UP000501452"/>
    </source>
</evidence>
<dbReference type="Pfam" id="PF00588">
    <property type="entry name" value="SpoU_methylase"/>
    <property type="match status" value="1"/>
</dbReference>
<dbReference type="GO" id="GO:0003723">
    <property type="term" value="F:RNA binding"/>
    <property type="evidence" value="ECO:0007669"/>
    <property type="project" value="InterPro"/>
</dbReference>
<dbReference type="GO" id="GO:0008173">
    <property type="term" value="F:RNA methyltransferase activity"/>
    <property type="evidence" value="ECO:0007669"/>
    <property type="project" value="InterPro"/>
</dbReference>
<protein>
    <submittedName>
        <fullName evidence="5">23S rRNA (Guanosine(2251)-2'-O)-methyltransferase RlmB</fullName>
    </submittedName>
</protein>
<dbReference type="Pfam" id="PF08032">
    <property type="entry name" value="SpoU_sub_bind"/>
    <property type="match status" value="1"/>
</dbReference>
<reference evidence="5 6" key="1">
    <citation type="submission" date="2019-10" db="EMBL/GenBank/DDBJ databases">
        <title>Rubrobacter sp nov SCSIO 52090 isolated from a deep-sea sediment in the South China Sea.</title>
        <authorList>
            <person name="Chen R.W."/>
        </authorList>
    </citation>
    <scope>NUCLEOTIDE SEQUENCE [LARGE SCALE GENOMIC DNA]</scope>
    <source>
        <strain evidence="5 6">SCSIO 52909</strain>
    </source>
</reference>
<dbReference type="EMBL" id="CP045119">
    <property type="protein sequence ID" value="QIN83672.1"/>
    <property type="molecule type" value="Genomic_DNA"/>
</dbReference>
<evidence type="ECO:0000313" key="5">
    <source>
        <dbReference type="EMBL" id="QIN83672.1"/>
    </source>
</evidence>
<evidence type="ECO:0000256" key="3">
    <source>
        <dbReference type="ARBA" id="ARBA00022679"/>
    </source>
</evidence>
<dbReference type="PANTHER" id="PTHR46429:SF1">
    <property type="entry name" value="23S RRNA (GUANOSINE-2'-O-)-METHYLTRANSFERASE RLMB"/>
    <property type="match status" value="1"/>
</dbReference>
<evidence type="ECO:0000256" key="2">
    <source>
        <dbReference type="ARBA" id="ARBA00022603"/>
    </source>
</evidence>
<dbReference type="SUPFAM" id="SSF55315">
    <property type="entry name" value="L30e-like"/>
    <property type="match status" value="1"/>
</dbReference>
<dbReference type="GO" id="GO:0005829">
    <property type="term" value="C:cytosol"/>
    <property type="evidence" value="ECO:0007669"/>
    <property type="project" value="TreeGrafter"/>
</dbReference>
<dbReference type="InterPro" id="IPR029026">
    <property type="entry name" value="tRNA_m1G_MTases_N"/>
</dbReference>
<keyword evidence="6" id="KW-1185">Reference proteome</keyword>
<dbReference type="InterPro" id="IPR013123">
    <property type="entry name" value="SpoU_subst-bd"/>
</dbReference>
<organism evidence="5 6">
    <name type="scientific">Rubrobacter tropicus</name>
    <dbReference type="NCBI Taxonomy" id="2653851"/>
    <lineage>
        <taxon>Bacteria</taxon>
        <taxon>Bacillati</taxon>
        <taxon>Actinomycetota</taxon>
        <taxon>Rubrobacteria</taxon>
        <taxon>Rubrobacterales</taxon>
        <taxon>Rubrobacteraceae</taxon>
        <taxon>Rubrobacter</taxon>
    </lineage>
</organism>
<evidence type="ECO:0000259" key="4">
    <source>
        <dbReference type="SMART" id="SM00967"/>
    </source>
</evidence>
<feature type="domain" description="RNA 2-O ribose methyltransferase substrate binding" evidence="4">
    <location>
        <begin position="4"/>
        <end position="73"/>
    </location>
</feature>
<comment type="similarity">
    <text evidence="1">Belongs to the class IV-like SAM-binding methyltransferase superfamily. RNA methyltransferase TrmH family.</text>
</comment>
<dbReference type="InterPro" id="IPR004441">
    <property type="entry name" value="rRNA_MeTrfase_TrmH"/>
</dbReference>
<dbReference type="AlphaFoldDB" id="A0A6G8QB70"/>
<gene>
    <name evidence="5" type="primary">rlmB</name>
    <name evidence="5" type="ORF">GBA63_14300</name>
</gene>
<proteinExistence type="inferred from homology"/>
<keyword evidence="3 5" id="KW-0808">Transferase</keyword>
<sequence length="231" mass="24014">MPETIYGIRPVVEALKSRRRKVLEVLDSSGNGEVRAAAGGVPVKKVLRDRVEDLARGGVHQGVVARVESYPYSGLEEILAIPEPLILVLDGVTDPRNLGAVLRAADGAGASGVVIPKDKAVGVTAAAVKASAGASEHVRVARVTNLKRAVDEMKAANVWVYAAEAGGTDYAKLDLDGPVAFVLGSEGKGVRRLVREACDGTVSVPMLGAVSSLNVSVAAAVLAYEARRQRG</sequence>
<dbReference type="FunFam" id="3.40.1280.10:FF:000008">
    <property type="entry name" value="Group 3 RNA methyltransferase TrmH"/>
    <property type="match status" value="1"/>
</dbReference>
<dbReference type="InterPro" id="IPR029028">
    <property type="entry name" value="Alpha/beta_knot_MTases"/>
</dbReference>
<dbReference type="Gene3D" id="3.40.1280.10">
    <property type="match status" value="1"/>
</dbReference>
<keyword evidence="2 5" id="KW-0489">Methyltransferase</keyword>
<dbReference type="Proteomes" id="UP000501452">
    <property type="component" value="Chromosome"/>
</dbReference>
<dbReference type="InterPro" id="IPR029064">
    <property type="entry name" value="Ribosomal_eL30-like_sf"/>
</dbReference>
<dbReference type="PANTHER" id="PTHR46429">
    <property type="entry name" value="23S RRNA (GUANOSINE-2'-O-)-METHYLTRANSFERASE RLMB"/>
    <property type="match status" value="1"/>
</dbReference>
<dbReference type="NCBIfam" id="TIGR00186">
    <property type="entry name" value="rRNA_methyl_3"/>
    <property type="match status" value="1"/>
</dbReference>
<dbReference type="CDD" id="cd18103">
    <property type="entry name" value="SpoU-like_RlmB"/>
    <property type="match status" value="1"/>
</dbReference>
<dbReference type="GO" id="GO:0032259">
    <property type="term" value="P:methylation"/>
    <property type="evidence" value="ECO:0007669"/>
    <property type="project" value="UniProtKB-KW"/>
</dbReference>
<dbReference type="SMART" id="SM00967">
    <property type="entry name" value="SpoU_sub_bind"/>
    <property type="match status" value="1"/>
</dbReference>
<name>A0A6G8QB70_9ACTN</name>
<accession>A0A6G8QB70</accession>
<dbReference type="RefSeq" id="WP_166177162.1">
    <property type="nucleotide sequence ID" value="NZ_CP045119.1"/>
</dbReference>
<dbReference type="InterPro" id="IPR001537">
    <property type="entry name" value="SpoU_MeTrfase"/>
</dbReference>
<evidence type="ECO:0000256" key="1">
    <source>
        <dbReference type="ARBA" id="ARBA00007228"/>
    </source>
</evidence>